<gene>
    <name evidence="9" type="ORF">BBW65_04255</name>
</gene>
<evidence type="ECO:0000259" key="8">
    <source>
        <dbReference type="PROSITE" id="PS50902"/>
    </source>
</evidence>
<dbReference type="InterPro" id="IPR050619">
    <property type="entry name" value="Flavodoxin"/>
</dbReference>
<evidence type="ECO:0000313" key="10">
    <source>
        <dbReference type="Proteomes" id="UP000092884"/>
    </source>
</evidence>
<evidence type="ECO:0000256" key="5">
    <source>
        <dbReference type="ARBA" id="ARBA00022643"/>
    </source>
</evidence>
<dbReference type="NCBIfam" id="NF006739">
    <property type="entry name" value="PRK09267.1-5"/>
    <property type="match status" value="1"/>
</dbReference>
<evidence type="ECO:0000256" key="6">
    <source>
        <dbReference type="ARBA" id="ARBA00022982"/>
    </source>
</evidence>
<keyword evidence="3 7" id="KW-0813">Transport</keyword>
<comment type="function">
    <text evidence="7">Low-potential electron donor to a number of redox enzymes.</text>
</comment>
<name>A0A1B1U5T7_9HELI</name>
<dbReference type="SUPFAM" id="SSF52218">
    <property type="entry name" value="Flavoproteins"/>
    <property type="match status" value="1"/>
</dbReference>
<dbReference type="Gene3D" id="3.40.50.360">
    <property type="match status" value="1"/>
</dbReference>
<evidence type="ECO:0000256" key="2">
    <source>
        <dbReference type="ARBA" id="ARBA00005267"/>
    </source>
</evidence>
<dbReference type="PANTHER" id="PTHR42809:SF1">
    <property type="entry name" value="FLAVODOXIN 1"/>
    <property type="match status" value="1"/>
</dbReference>
<dbReference type="PANTHER" id="PTHR42809">
    <property type="entry name" value="FLAVODOXIN 2"/>
    <property type="match status" value="1"/>
</dbReference>
<dbReference type="InterPro" id="IPR008254">
    <property type="entry name" value="Flavodoxin/NO_synth"/>
</dbReference>
<protein>
    <recommendedName>
        <fullName evidence="7">Flavodoxin</fullName>
    </recommendedName>
</protein>
<dbReference type="NCBIfam" id="TIGR01752">
    <property type="entry name" value="flav_long"/>
    <property type="match status" value="1"/>
</dbReference>
<keyword evidence="4 7" id="KW-0285">Flavoprotein</keyword>
<keyword evidence="6 7" id="KW-0249">Electron transport</keyword>
<evidence type="ECO:0000256" key="7">
    <source>
        <dbReference type="PIRNR" id="PIRNR038996"/>
    </source>
</evidence>
<keyword evidence="5 7" id="KW-0288">FMN</keyword>
<evidence type="ECO:0000256" key="1">
    <source>
        <dbReference type="ARBA" id="ARBA00001917"/>
    </source>
</evidence>
<sequence>MKKVGIFYGSDGGNTQSACRKIMEALGEENAVLQDIAKSSKEDVLKFDNLILASSTYGSGELQDDWDRILDQFSPSDFGSKVIALVGMGDQDTYSDTYCDCLFYLYEKTKEATIIGQTKADGYDFGDSKAIINGEFIGLALDEDNQDDLTDSRIREWVENIKPQFQ</sequence>
<organism evidence="9 10">
    <name type="scientific">Helicobacter enhydrae</name>
    <dbReference type="NCBI Taxonomy" id="222136"/>
    <lineage>
        <taxon>Bacteria</taxon>
        <taxon>Pseudomonadati</taxon>
        <taxon>Campylobacterota</taxon>
        <taxon>Epsilonproteobacteria</taxon>
        <taxon>Campylobacterales</taxon>
        <taxon>Helicobacteraceae</taxon>
        <taxon>Helicobacter</taxon>
    </lineage>
</organism>
<proteinExistence type="inferred from homology"/>
<dbReference type="OrthoDB" id="359268at2"/>
<keyword evidence="10" id="KW-1185">Reference proteome</keyword>
<dbReference type="PROSITE" id="PS50902">
    <property type="entry name" value="FLAVODOXIN_LIKE"/>
    <property type="match status" value="1"/>
</dbReference>
<evidence type="ECO:0000256" key="4">
    <source>
        <dbReference type="ARBA" id="ARBA00022630"/>
    </source>
</evidence>
<dbReference type="Proteomes" id="UP000092884">
    <property type="component" value="Chromosome"/>
</dbReference>
<reference evidence="10" key="1">
    <citation type="submission" date="2016-07" db="EMBL/GenBank/DDBJ databases">
        <authorList>
            <person name="Florea S."/>
            <person name="Webb J.S."/>
            <person name="Jaromczyk J."/>
            <person name="Schardl C.L."/>
        </authorList>
    </citation>
    <scope>NUCLEOTIDE SEQUENCE [LARGE SCALE GENOMIC DNA]</scope>
    <source>
        <strain evidence="10">MIT 01-6242</strain>
    </source>
</reference>
<dbReference type="PIRSF" id="PIRSF038996">
    <property type="entry name" value="FldA"/>
    <property type="match status" value="1"/>
</dbReference>
<accession>A0A1B1U5T7</accession>
<dbReference type="RefSeq" id="WP_066340188.1">
    <property type="nucleotide sequence ID" value="NZ_CP016503.1"/>
</dbReference>
<comment type="cofactor">
    <cofactor evidence="1 7">
        <name>FMN</name>
        <dbReference type="ChEBI" id="CHEBI:58210"/>
    </cofactor>
</comment>
<dbReference type="STRING" id="222136.BBW65_04255"/>
<dbReference type="AlphaFoldDB" id="A0A1B1U5T7"/>
<dbReference type="InterPro" id="IPR029039">
    <property type="entry name" value="Flavoprotein-like_sf"/>
</dbReference>
<dbReference type="GO" id="GO:0010181">
    <property type="term" value="F:FMN binding"/>
    <property type="evidence" value="ECO:0007669"/>
    <property type="project" value="UniProtKB-UniRule"/>
</dbReference>
<dbReference type="InterPro" id="IPR010086">
    <property type="entry name" value="Flavodoxin_lc"/>
</dbReference>
<evidence type="ECO:0000256" key="3">
    <source>
        <dbReference type="ARBA" id="ARBA00022448"/>
    </source>
</evidence>
<dbReference type="KEGG" id="het:BBW65_04255"/>
<dbReference type="EMBL" id="CP016503">
    <property type="protein sequence ID" value="ANV98062.1"/>
    <property type="molecule type" value="Genomic_DNA"/>
</dbReference>
<comment type="similarity">
    <text evidence="2 7">Belongs to the flavodoxin family.</text>
</comment>
<feature type="domain" description="Flavodoxin-like" evidence="8">
    <location>
        <begin position="4"/>
        <end position="162"/>
    </location>
</feature>
<dbReference type="Pfam" id="PF00258">
    <property type="entry name" value="Flavodoxin_1"/>
    <property type="match status" value="1"/>
</dbReference>
<evidence type="ECO:0000313" key="9">
    <source>
        <dbReference type="EMBL" id="ANV98062.1"/>
    </source>
</evidence>
<dbReference type="GO" id="GO:0009055">
    <property type="term" value="F:electron transfer activity"/>
    <property type="evidence" value="ECO:0007669"/>
    <property type="project" value="UniProtKB-UniRule"/>
</dbReference>